<evidence type="ECO:0000256" key="4">
    <source>
        <dbReference type="ARBA" id="ARBA00023136"/>
    </source>
</evidence>
<keyword evidence="5" id="KW-0862">Zinc</keyword>
<organism evidence="7 8">
    <name type="scientific">Nocardioides iriomotensis</name>
    <dbReference type="NCBI Taxonomy" id="715784"/>
    <lineage>
        <taxon>Bacteria</taxon>
        <taxon>Bacillati</taxon>
        <taxon>Actinomycetota</taxon>
        <taxon>Actinomycetes</taxon>
        <taxon>Propionibacteriales</taxon>
        <taxon>Nocardioidaceae</taxon>
        <taxon>Nocardioides</taxon>
    </lineage>
</organism>
<dbReference type="PANTHER" id="PTHR20855">
    <property type="entry name" value="ADIPOR/PROGESTIN RECEPTOR-RELATED"/>
    <property type="match status" value="1"/>
</dbReference>
<keyword evidence="5" id="KW-0479">Metal-binding</keyword>
<evidence type="ECO:0000256" key="6">
    <source>
        <dbReference type="SAM" id="Phobius"/>
    </source>
</evidence>
<dbReference type="PANTHER" id="PTHR20855:SF3">
    <property type="entry name" value="LD03007P"/>
    <property type="match status" value="1"/>
</dbReference>
<keyword evidence="3 6" id="KW-1133">Transmembrane helix</keyword>
<feature type="transmembrane region" description="Helical" evidence="6">
    <location>
        <begin position="195"/>
        <end position="218"/>
    </location>
</feature>
<dbReference type="GO" id="GO:0046872">
    <property type="term" value="F:metal ion binding"/>
    <property type="evidence" value="ECO:0007669"/>
    <property type="project" value="UniProtKB-KW"/>
</dbReference>
<evidence type="ECO:0000313" key="7">
    <source>
        <dbReference type="EMBL" id="RYU10353.1"/>
    </source>
</evidence>
<dbReference type="AlphaFoldDB" id="A0A4Q5IWK5"/>
<accession>A0A4Q5IWK5</accession>
<sequence>MLEPRLLEDAIPRLRGSLHAMAAPLSVLAGIVLVALSPTPAIRIGSAIFAVSAVVLFTASATLHRGGWSARTNAILTRLDHSSIFLLIAGSYTPFTLLLLDGAAQATLLWVAWGGAAAGIAFRVLWSTAPRWVYTPVYMALGWAAVVFAGDFVRNGTPGVVLLLAAGGLLYTVGAVVYGVRRPNPYPSWFGFHEVFHALTVAAFAAHYTGISIATYALR</sequence>
<keyword evidence="2 6" id="KW-0812">Transmembrane</keyword>
<dbReference type="InterPro" id="IPR004254">
    <property type="entry name" value="AdipoR/HlyIII-related"/>
</dbReference>
<keyword evidence="4 6" id="KW-0472">Membrane</keyword>
<evidence type="ECO:0000256" key="1">
    <source>
        <dbReference type="ARBA" id="ARBA00004141"/>
    </source>
</evidence>
<feature type="binding site" evidence="5">
    <location>
        <position position="64"/>
    </location>
    <ligand>
        <name>Zn(2+)</name>
        <dbReference type="ChEBI" id="CHEBI:29105"/>
    </ligand>
</feature>
<dbReference type="Pfam" id="PF03006">
    <property type="entry name" value="HlyIII"/>
    <property type="match status" value="1"/>
</dbReference>
<keyword evidence="8" id="KW-1185">Reference proteome</keyword>
<evidence type="ECO:0000256" key="3">
    <source>
        <dbReference type="ARBA" id="ARBA00022989"/>
    </source>
</evidence>
<feature type="transmembrane region" description="Helical" evidence="6">
    <location>
        <begin position="20"/>
        <end position="37"/>
    </location>
</feature>
<feature type="binding site" evidence="5">
    <location>
        <position position="197"/>
    </location>
    <ligand>
        <name>Zn(2+)</name>
        <dbReference type="ChEBI" id="CHEBI:29105"/>
    </ligand>
</feature>
<evidence type="ECO:0000256" key="2">
    <source>
        <dbReference type="ARBA" id="ARBA00022692"/>
    </source>
</evidence>
<dbReference type="EMBL" id="SDPU01000032">
    <property type="protein sequence ID" value="RYU10353.1"/>
    <property type="molecule type" value="Genomic_DNA"/>
</dbReference>
<evidence type="ECO:0000313" key="8">
    <source>
        <dbReference type="Proteomes" id="UP000291189"/>
    </source>
</evidence>
<name>A0A4Q5IWK5_9ACTN</name>
<feature type="binding site" evidence="5">
    <location>
        <position position="193"/>
    </location>
    <ligand>
        <name>Zn(2+)</name>
        <dbReference type="ChEBI" id="CHEBI:29105"/>
    </ligand>
</feature>
<feature type="transmembrane region" description="Helical" evidence="6">
    <location>
        <begin position="160"/>
        <end position="180"/>
    </location>
</feature>
<dbReference type="GO" id="GO:0016020">
    <property type="term" value="C:membrane"/>
    <property type="evidence" value="ECO:0007669"/>
    <property type="project" value="UniProtKB-SubCell"/>
</dbReference>
<feature type="transmembrane region" description="Helical" evidence="6">
    <location>
        <begin position="107"/>
        <end position="126"/>
    </location>
</feature>
<proteinExistence type="predicted"/>
<evidence type="ECO:0000256" key="5">
    <source>
        <dbReference type="PIRSR" id="PIRSR604254-1"/>
    </source>
</evidence>
<feature type="transmembrane region" description="Helical" evidence="6">
    <location>
        <begin position="44"/>
        <end position="63"/>
    </location>
</feature>
<dbReference type="OrthoDB" id="9813689at2"/>
<protein>
    <submittedName>
        <fullName evidence="7">Hemolysin III family protein</fullName>
    </submittedName>
</protein>
<dbReference type="Proteomes" id="UP000291189">
    <property type="component" value="Unassembled WGS sequence"/>
</dbReference>
<comment type="caution">
    <text evidence="7">The sequence shown here is derived from an EMBL/GenBank/DDBJ whole genome shotgun (WGS) entry which is preliminary data.</text>
</comment>
<reference evidence="7 8" key="1">
    <citation type="submission" date="2019-01" db="EMBL/GenBank/DDBJ databases">
        <title>Nocardioides guangzhouensis sp. nov., an actinobacterium isolated from soil.</title>
        <authorList>
            <person name="Fu Y."/>
            <person name="Cai Y."/>
            <person name="Lin Z."/>
            <person name="Chen P."/>
        </authorList>
    </citation>
    <scope>NUCLEOTIDE SEQUENCE [LARGE SCALE GENOMIC DNA]</scope>
    <source>
        <strain evidence="7 8">NBRC 105384</strain>
    </source>
</reference>
<gene>
    <name evidence="7" type="ORF">ETU37_17485</name>
</gene>
<feature type="transmembrane region" description="Helical" evidence="6">
    <location>
        <begin position="132"/>
        <end position="153"/>
    </location>
</feature>
<feature type="transmembrane region" description="Helical" evidence="6">
    <location>
        <begin position="83"/>
        <end position="100"/>
    </location>
</feature>
<comment type="subcellular location">
    <subcellularLocation>
        <location evidence="1">Membrane</location>
        <topology evidence="1">Multi-pass membrane protein</topology>
    </subcellularLocation>
</comment>